<name>A0A8H5H8H7_9AGAR</name>
<dbReference type="EMBL" id="JAACJN010000073">
    <property type="protein sequence ID" value="KAF5378916.1"/>
    <property type="molecule type" value="Genomic_DNA"/>
</dbReference>
<organism evidence="3 4">
    <name type="scientific">Collybiopsis confluens</name>
    <dbReference type="NCBI Taxonomy" id="2823264"/>
    <lineage>
        <taxon>Eukaryota</taxon>
        <taxon>Fungi</taxon>
        <taxon>Dikarya</taxon>
        <taxon>Basidiomycota</taxon>
        <taxon>Agaricomycotina</taxon>
        <taxon>Agaricomycetes</taxon>
        <taxon>Agaricomycetidae</taxon>
        <taxon>Agaricales</taxon>
        <taxon>Marasmiineae</taxon>
        <taxon>Omphalotaceae</taxon>
        <taxon>Collybiopsis</taxon>
    </lineage>
</organism>
<proteinExistence type="predicted"/>
<dbReference type="OrthoDB" id="10004862at2759"/>
<protein>
    <submittedName>
        <fullName evidence="3">Uncharacterized protein</fullName>
    </submittedName>
</protein>
<accession>A0A8H5H8H7</accession>
<gene>
    <name evidence="3" type="ORF">D9757_008729</name>
</gene>
<evidence type="ECO:0000313" key="4">
    <source>
        <dbReference type="Proteomes" id="UP000518752"/>
    </source>
</evidence>
<keyword evidence="4" id="KW-1185">Reference proteome</keyword>
<evidence type="ECO:0000313" key="3">
    <source>
        <dbReference type="EMBL" id="KAF5378916.1"/>
    </source>
</evidence>
<sequence length="536" mass="59785">MLQIELFPAPSPIPHPLSPTRWPGITPESVQTLRELLKENYKKWHICFNEIKFHNHITHRLLALWALGAGSQVLKAAYEFDSKEGNQRFAVAPTKTITVDEFRHHFGDENYFGAYVNFFIDLLAVKNGNGAAVLEEFVFSSRADLRMRTRFFGGLLHSFIHVGYGLEFGIPGMVVQGLALAATHSDTPGFDILIHRSTSPGDVTGVDKLVSGVKDTLSLGAGPKNIRRTDTHALTILARVMKDPEMDCKFLDPQQLFSFFANDQKARALLRHVNQWSLDTSDPKELEKKIEELLWTNTLIFTAAGLLKAERKKVRADFYLMHLVTSSLFLPSLATNLSPSSQQALLRSYLTVSLAVYIARGRPVLDVGQVFDVSLSLDNINLNGYDDDSLATAPETPTLNDVATPQPQPAEPAEPGSQSKSKPESLTIGTASGRVKPNPWHTIIPHSLLHLDDHLPKFQRAVAHYASIYGHCPRGCFSGRGIELKGIDRLDGTLFVRAGILAYNRVGRERGGRMLLSYWDFKGFYGVKRRRKMIQS</sequence>
<evidence type="ECO:0000256" key="1">
    <source>
        <dbReference type="ARBA" id="ARBA00023002"/>
    </source>
</evidence>
<dbReference type="GO" id="GO:0016491">
    <property type="term" value="F:oxidoreductase activity"/>
    <property type="evidence" value="ECO:0007669"/>
    <property type="project" value="UniProtKB-KW"/>
</dbReference>
<evidence type="ECO:0000256" key="2">
    <source>
        <dbReference type="SAM" id="MobiDB-lite"/>
    </source>
</evidence>
<dbReference type="PANTHER" id="PTHR35870:SF1">
    <property type="entry name" value="PROTEIN, PUTATIVE (AFU_ORTHOLOGUE AFUA_5G03330)-RELATED"/>
    <property type="match status" value="1"/>
</dbReference>
<dbReference type="Pfam" id="PF14027">
    <property type="entry name" value="Questin_oxidase"/>
    <property type="match status" value="1"/>
</dbReference>
<comment type="caution">
    <text evidence="3">The sequence shown here is derived from an EMBL/GenBank/DDBJ whole genome shotgun (WGS) entry which is preliminary data.</text>
</comment>
<dbReference type="AlphaFoldDB" id="A0A8H5H8H7"/>
<keyword evidence="1" id="KW-0560">Oxidoreductase</keyword>
<dbReference type="Proteomes" id="UP000518752">
    <property type="component" value="Unassembled WGS sequence"/>
</dbReference>
<reference evidence="3 4" key="1">
    <citation type="journal article" date="2020" name="ISME J.">
        <title>Uncovering the hidden diversity of litter-decomposition mechanisms in mushroom-forming fungi.</title>
        <authorList>
            <person name="Floudas D."/>
            <person name="Bentzer J."/>
            <person name="Ahren D."/>
            <person name="Johansson T."/>
            <person name="Persson P."/>
            <person name="Tunlid A."/>
        </authorList>
    </citation>
    <scope>NUCLEOTIDE SEQUENCE [LARGE SCALE GENOMIC DNA]</scope>
    <source>
        <strain evidence="3 4">CBS 406.79</strain>
    </source>
</reference>
<dbReference type="PANTHER" id="PTHR35870">
    <property type="entry name" value="PROTEIN, PUTATIVE (AFU_ORTHOLOGUE AFUA_5G03330)-RELATED"/>
    <property type="match status" value="1"/>
</dbReference>
<dbReference type="InterPro" id="IPR025337">
    <property type="entry name" value="Questin_oxidase-like"/>
</dbReference>
<feature type="region of interest" description="Disordered" evidence="2">
    <location>
        <begin position="388"/>
        <end position="438"/>
    </location>
</feature>